<comment type="caution">
    <text evidence="2">The sequence shown here is derived from an EMBL/GenBank/DDBJ whole genome shotgun (WGS) entry which is preliminary data.</text>
</comment>
<protein>
    <submittedName>
        <fullName evidence="2">PRC-barrel domain-containing protein</fullName>
    </submittedName>
</protein>
<proteinExistence type="predicted"/>
<dbReference type="RefSeq" id="WP_259962247.1">
    <property type="nucleotide sequence ID" value="NZ_JAOAMV010000005.1"/>
</dbReference>
<accession>A0A9X2W3M0</accession>
<dbReference type="InterPro" id="IPR011033">
    <property type="entry name" value="PRC_barrel-like_sf"/>
</dbReference>
<dbReference type="Proteomes" id="UP001142648">
    <property type="component" value="Unassembled WGS sequence"/>
</dbReference>
<feature type="domain" description="PRC-barrel" evidence="1">
    <location>
        <begin position="19"/>
        <end position="89"/>
    </location>
</feature>
<dbReference type="InterPro" id="IPR027275">
    <property type="entry name" value="PRC-brl_dom"/>
</dbReference>
<keyword evidence="3" id="KW-1185">Reference proteome</keyword>
<dbReference type="SUPFAM" id="SSF50346">
    <property type="entry name" value="PRC-barrel domain"/>
    <property type="match status" value="1"/>
</dbReference>
<dbReference type="AlphaFoldDB" id="A0A9X2W3M0"/>
<evidence type="ECO:0000313" key="2">
    <source>
        <dbReference type="EMBL" id="MCT2559360.1"/>
    </source>
</evidence>
<name>A0A9X2W3M0_9SPHN</name>
<dbReference type="Pfam" id="PF05239">
    <property type="entry name" value="PRC"/>
    <property type="match status" value="1"/>
</dbReference>
<dbReference type="PANTHER" id="PTHR36505">
    <property type="entry name" value="BLR1072 PROTEIN"/>
    <property type="match status" value="1"/>
</dbReference>
<evidence type="ECO:0000313" key="3">
    <source>
        <dbReference type="Proteomes" id="UP001142648"/>
    </source>
</evidence>
<gene>
    <name evidence="2" type="ORF">N0B51_10255</name>
</gene>
<reference evidence="2" key="1">
    <citation type="submission" date="2022-09" db="EMBL/GenBank/DDBJ databases">
        <title>The genome sequence of Tsuneonella sp. YG55.</title>
        <authorList>
            <person name="Liu Y."/>
        </authorList>
    </citation>
    <scope>NUCLEOTIDE SEQUENCE</scope>
    <source>
        <strain evidence="2">YG55</strain>
    </source>
</reference>
<organism evidence="2 3">
    <name type="scientific">Tsuneonella litorea</name>
    <dbReference type="NCBI Taxonomy" id="2976475"/>
    <lineage>
        <taxon>Bacteria</taxon>
        <taxon>Pseudomonadati</taxon>
        <taxon>Pseudomonadota</taxon>
        <taxon>Alphaproteobacteria</taxon>
        <taxon>Sphingomonadales</taxon>
        <taxon>Erythrobacteraceae</taxon>
        <taxon>Tsuneonella</taxon>
    </lineage>
</organism>
<dbReference type="PANTHER" id="PTHR36505:SF1">
    <property type="entry name" value="BLR1072 PROTEIN"/>
    <property type="match status" value="1"/>
</dbReference>
<sequence length="133" mass="14844">MKQTTRERMQETAGHPLILSSRVVGTAVYNREGDRIGEVDDISIEKEGGRAIYAIMSFGGFLGIGEKFHPIPWSLLEYDVEQDGFVVPLKRATLEGAPHYDAAEIRELGGPKHRTYGDTIFGYYGSYGVAPYW</sequence>
<dbReference type="EMBL" id="JAOAMV010000005">
    <property type="protein sequence ID" value="MCT2559360.1"/>
    <property type="molecule type" value="Genomic_DNA"/>
</dbReference>
<evidence type="ECO:0000259" key="1">
    <source>
        <dbReference type="Pfam" id="PF05239"/>
    </source>
</evidence>
<dbReference type="Gene3D" id="2.30.30.240">
    <property type="entry name" value="PRC-barrel domain"/>
    <property type="match status" value="1"/>
</dbReference>